<comment type="similarity">
    <text evidence="1">Belongs to the ATP-dependent AMP-binding enzyme family.</text>
</comment>
<dbReference type="Pfam" id="PF16177">
    <property type="entry name" value="ACAS_N"/>
    <property type="match status" value="1"/>
</dbReference>
<dbReference type="EMBL" id="JAHHQF010000051">
    <property type="protein sequence ID" value="MBT9282229.1"/>
    <property type="molecule type" value="Genomic_DNA"/>
</dbReference>
<evidence type="ECO:0000313" key="9">
    <source>
        <dbReference type="EMBL" id="MBT9282229.1"/>
    </source>
</evidence>
<dbReference type="SUPFAM" id="SSF56801">
    <property type="entry name" value="Acetyl-CoA synthetase-like"/>
    <property type="match status" value="1"/>
</dbReference>
<dbReference type="InterPro" id="IPR032387">
    <property type="entry name" value="ACAS_N"/>
</dbReference>
<evidence type="ECO:0000256" key="4">
    <source>
        <dbReference type="ARBA" id="ARBA00022840"/>
    </source>
</evidence>
<gene>
    <name evidence="9" type="ORF">KM312_06175</name>
</gene>
<dbReference type="PANTHER" id="PTHR24095">
    <property type="entry name" value="ACETYL-COENZYME A SYNTHETASE"/>
    <property type="match status" value="1"/>
</dbReference>
<dbReference type="GO" id="GO:0006085">
    <property type="term" value="P:acetyl-CoA biosynthetic process"/>
    <property type="evidence" value="ECO:0007669"/>
    <property type="project" value="TreeGrafter"/>
</dbReference>
<dbReference type="InterPro" id="IPR045851">
    <property type="entry name" value="AMP-bd_C_sf"/>
</dbReference>
<dbReference type="InterPro" id="IPR042099">
    <property type="entry name" value="ANL_N_sf"/>
</dbReference>
<dbReference type="GO" id="GO:0003987">
    <property type="term" value="F:acetate-CoA ligase activity"/>
    <property type="evidence" value="ECO:0007669"/>
    <property type="project" value="UniProtKB-EC"/>
</dbReference>
<feature type="domain" description="AMP-dependent synthetase/ligase" evidence="6">
    <location>
        <begin position="71"/>
        <end position="457"/>
    </location>
</feature>
<keyword evidence="5" id="KW-0007">Acetylation</keyword>
<dbReference type="AlphaFoldDB" id="A0A947CW72"/>
<dbReference type="Pfam" id="PF13193">
    <property type="entry name" value="AMP-binding_C"/>
    <property type="match status" value="1"/>
</dbReference>
<sequence length="659" mass="72037">MRIFQPELERLKREAERDFAAFWGRIAREEAFWFKPFERAYDGAPPSFRWFVGGETNVSYAALDVHLERGWGGHAALIGLNERGERRVLTYNDLHRLVRRIARGLRALGVEKGDRVAIYMPTMPEAIAAMLATTRIGAIHVVVFAGFGAGALRDRIALSGAKVLLYADRTFRRGKTVDLEAIVAEALREPLPELKRAVVLRREAAEGPRSYGAFPAEAVLDWEAFLQAGEGESDAATPVEANEPAFILATSGTTAKPKLVVHAHGPYQVGVRAMAKWMYALRPTDIWWSTSDIGWIVGHSYIVYGPLFVGATTIAFEGALDHPGPETFYRLLESERVTGLFVAPTLIRMLMKYGADVARRFDRTSVERVFSAGETLNPPAWAWFQDEVFEGRVPVIDHWWQTETAAPVIGNPYGLGLLPIKPGSAGVPLPGMAVRIVDDTGTPLPAGRQGIVVVERPFPTLTARLWGEPERYAESYWRRIPGVYYAGDAAHVDEDGYVWFAGRADEVLNVAGHRLGTVEVESALLRHPAVAEAGVIGRPDPLRGEVIAAFVVLKGDVRPSPALEDELRKTVRQALGPVAVVGDLIFVPMLPKTRSGKIMRRVLKATLLGQPPGDISTIEEEASVAEIMEAWRKLAAARSGADAGAPPAAGAASPPFAQD</sequence>
<name>A0A947CW72_HYDSH</name>
<dbReference type="NCBIfam" id="NF001208">
    <property type="entry name" value="PRK00174.1"/>
    <property type="match status" value="1"/>
</dbReference>
<proteinExistence type="inferred from homology"/>
<dbReference type="PANTHER" id="PTHR24095:SF232">
    <property type="entry name" value="ACETYL-COENZYME A SYNTHETASE"/>
    <property type="match status" value="1"/>
</dbReference>
<dbReference type="InterPro" id="IPR025110">
    <property type="entry name" value="AMP-bd_C"/>
</dbReference>
<feature type="domain" description="Acetyl-coenzyme A synthetase N-terminal" evidence="8">
    <location>
        <begin position="9"/>
        <end position="62"/>
    </location>
</feature>
<dbReference type="EC" id="6.2.1.1" evidence="9"/>
<dbReference type="Proteomes" id="UP000748108">
    <property type="component" value="Unassembled WGS sequence"/>
</dbReference>
<dbReference type="GO" id="GO:0005524">
    <property type="term" value="F:ATP binding"/>
    <property type="evidence" value="ECO:0007669"/>
    <property type="project" value="UniProtKB-KW"/>
</dbReference>
<dbReference type="Gene3D" id="3.30.300.30">
    <property type="match status" value="1"/>
</dbReference>
<accession>A0A947CW72</accession>
<evidence type="ECO:0000256" key="1">
    <source>
        <dbReference type="ARBA" id="ARBA00006432"/>
    </source>
</evidence>
<keyword evidence="3" id="KW-0547">Nucleotide-binding</keyword>
<keyword evidence="2 9" id="KW-0436">Ligase</keyword>
<dbReference type="Gene3D" id="3.40.50.12780">
    <property type="entry name" value="N-terminal domain of ligase-like"/>
    <property type="match status" value="1"/>
</dbReference>
<feature type="domain" description="AMP-binding enzyme C-terminal" evidence="7">
    <location>
        <begin position="519"/>
        <end position="597"/>
    </location>
</feature>
<reference evidence="9" key="1">
    <citation type="journal article" date="2021" name="Microbiology">
        <title>Metagenomic Analysis of the Microbial Community in the Underground Coal Fire Area (Kemerovo Region, Russia) Revealed Predominance of Thermophilic Members of the Phyla Deinococcus-thermus, Aquificae, and Firmicutes.</title>
        <authorList>
            <person name="Kadnikov V."/>
            <person name="Mardanov A.V."/>
            <person name="Beletsky A.V."/>
            <person name="Karnachuk O.V."/>
            <person name="Ravin N.V."/>
        </authorList>
    </citation>
    <scope>NUCLEOTIDE SEQUENCE</scope>
    <source>
        <strain evidence="9">RBS10-49</strain>
    </source>
</reference>
<evidence type="ECO:0000256" key="5">
    <source>
        <dbReference type="ARBA" id="ARBA00022990"/>
    </source>
</evidence>
<protein>
    <submittedName>
        <fullName evidence="9">Acetate--CoA ligase</fullName>
        <ecNumber evidence="9">6.2.1.1</ecNumber>
    </submittedName>
</protein>
<evidence type="ECO:0000259" key="7">
    <source>
        <dbReference type="Pfam" id="PF13193"/>
    </source>
</evidence>
<dbReference type="Pfam" id="PF00501">
    <property type="entry name" value="AMP-binding"/>
    <property type="match status" value="1"/>
</dbReference>
<evidence type="ECO:0000256" key="3">
    <source>
        <dbReference type="ARBA" id="ARBA00022741"/>
    </source>
</evidence>
<evidence type="ECO:0000259" key="8">
    <source>
        <dbReference type="Pfam" id="PF16177"/>
    </source>
</evidence>
<comment type="caution">
    <text evidence="9">The sequence shown here is derived from an EMBL/GenBank/DDBJ whole genome shotgun (WGS) entry which is preliminary data.</text>
</comment>
<evidence type="ECO:0000313" key="10">
    <source>
        <dbReference type="Proteomes" id="UP000748108"/>
    </source>
</evidence>
<keyword evidence="4" id="KW-0067">ATP-binding</keyword>
<evidence type="ECO:0000259" key="6">
    <source>
        <dbReference type="Pfam" id="PF00501"/>
    </source>
</evidence>
<organism evidence="9 10">
    <name type="scientific">Hydrogenibacillus schlegelii</name>
    <name type="common">Bacillus schlegelii</name>
    <dbReference type="NCBI Taxonomy" id="1484"/>
    <lineage>
        <taxon>Bacteria</taxon>
        <taxon>Bacillati</taxon>
        <taxon>Bacillota</taxon>
        <taxon>Bacilli</taxon>
        <taxon>Bacillales</taxon>
        <taxon>Bacillales Family X. Incertae Sedis</taxon>
        <taxon>Hydrogenibacillus</taxon>
    </lineage>
</organism>
<evidence type="ECO:0000256" key="2">
    <source>
        <dbReference type="ARBA" id="ARBA00022598"/>
    </source>
</evidence>
<dbReference type="InterPro" id="IPR000873">
    <property type="entry name" value="AMP-dep_synth/lig_dom"/>
</dbReference>